<dbReference type="PROSITE" id="PS50181">
    <property type="entry name" value="FBOX"/>
    <property type="match status" value="2"/>
</dbReference>
<dbReference type="PANTHER" id="PTHR34223">
    <property type="entry name" value="OS11G0201299 PROTEIN"/>
    <property type="match status" value="1"/>
</dbReference>
<dbReference type="SMART" id="SM00256">
    <property type="entry name" value="FBOX"/>
    <property type="match status" value="2"/>
</dbReference>
<reference evidence="3" key="2">
    <citation type="submission" date="2015-06" db="UniProtKB">
        <authorList>
            <consortium name="EnsemblPlants"/>
        </authorList>
    </citation>
    <scope>IDENTIFICATION</scope>
</reference>
<dbReference type="InterPro" id="IPR001810">
    <property type="entry name" value="F-box_dom"/>
</dbReference>
<dbReference type="CDD" id="cd22160">
    <property type="entry name" value="F-box_AtFBL13-like"/>
    <property type="match status" value="2"/>
</dbReference>
<protein>
    <recommendedName>
        <fullName evidence="2">F-box domain-containing protein</fullName>
    </recommendedName>
</protein>
<dbReference type="Pfam" id="PF00646">
    <property type="entry name" value="F-box"/>
    <property type="match status" value="2"/>
</dbReference>
<evidence type="ECO:0000313" key="4">
    <source>
        <dbReference type="Proteomes" id="UP000008022"/>
    </source>
</evidence>
<evidence type="ECO:0000259" key="2">
    <source>
        <dbReference type="PROSITE" id="PS50181"/>
    </source>
</evidence>
<dbReference type="InterPro" id="IPR036047">
    <property type="entry name" value="F-box-like_dom_sf"/>
</dbReference>
<sequence>MSPRKKAKESPGSTGGDRIGDLPDEVLHHVLSFLPAQEAVRTCLLARRWRHLWKSATGVRIGEGETDPGSVKDHQEFLDHLLVLRDSVPMETCVLRFSEHSKELIEDAARLNFWFKHALLRKVRFLQLENWEFYDPVPIDELPLVSRHLTRLQLYGISLNDSFLNFSSCPALEHLLFEFCFFECAKISSNSVKRLSITCCSFNATLRVRVDVPSLVSLRLDEFDNRAPVLERMPSLVDAFVRIFFYTKDFCSESNSGDCSHEGCESCYGIKDNKCVLLEGLSNAKTLFIFRRDLKWCPTFTKLKTLLLNEYWCVPDDYSALACILEHSPVLENLILQIYSEGPEHIMKINGNCSSVDRSAAISAHLEIVEIRCEMIDNFVDEGTLPDEVLHHVLSFLPAQEAVRTCLLARRWLHLWKSATGLRIGEDDIYLRCVKDNKEFLDRLLLLRDGAPLDTCVLRFRWLDWYRDEGLDDTVRVNHWFRHALLHKVRFLLLDVDIWYRFPFLIDEMPLVSRHLTRLQLKNIGLNDSFLNFSSCPALEHLVFESCKFDCAKISSSSAKRLSITNSYFSETSRIRITIPSLVSLKLDDFHGRTPVLEWMPSLVDAFVRVLYCYKESCSHYDFGDCCCEGFEPCYDIKDHKCMRLEGLSEAKTLVLINERRLFIFKRDLEWCPTFTKLKTLLLNEYWCVPDDFSALSCILEHALVLENLILQIYSKFLVVRKSRFWKDMTMTRTKWRKMKMRTLTKTKMKTLLETLTKKKMKRKTKTNRKRKIPLYRSTNETSYGKQVPSIPHAADKVQYYIRVTANVI</sequence>
<evidence type="ECO:0000313" key="3">
    <source>
        <dbReference type="EnsemblPlants" id="ORUFI11G06180.1"/>
    </source>
</evidence>
<dbReference type="AlphaFoldDB" id="A0A0E0R5G7"/>
<dbReference type="Gene3D" id="1.20.1280.50">
    <property type="match status" value="2"/>
</dbReference>
<accession>A0A0E0R5G7</accession>
<evidence type="ECO:0000256" key="1">
    <source>
        <dbReference type="SAM" id="MobiDB-lite"/>
    </source>
</evidence>
<dbReference type="Proteomes" id="UP000008022">
    <property type="component" value="Unassembled WGS sequence"/>
</dbReference>
<dbReference type="SUPFAM" id="SSF81383">
    <property type="entry name" value="F-box domain"/>
    <property type="match status" value="2"/>
</dbReference>
<dbReference type="HOGENOM" id="CLU_003068_8_0_1"/>
<feature type="domain" description="F-box" evidence="2">
    <location>
        <begin position="16"/>
        <end position="52"/>
    </location>
</feature>
<dbReference type="InterPro" id="IPR053781">
    <property type="entry name" value="F-box_AtFBL13-like"/>
</dbReference>
<dbReference type="SUPFAM" id="SSF52047">
    <property type="entry name" value="RNI-like"/>
    <property type="match status" value="1"/>
</dbReference>
<name>A0A0E0R5G7_ORYRU</name>
<keyword evidence="4" id="KW-1185">Reference proteome</keyword>
<dbReference type="InterPro" id="IPR053197">
    <property type="entry name" value="F-box_SCFL_complex_component"/>
</dbReference>
<dbReference type="eggNOG" id="ENOG502RYTW">
    <property type="taxonomic scope" value="Eukaryota"/>
</dbReference>
<feature type="region of interest" description="Disordered" evidence="1">
    <location>
        <begin position="1"/>
        <end position="20"/>
    </location>
</feature>
<dbReference type="STRING" id="4529.A0A0E0R5G7"/>
<feature type="domain" description="F-box" evidence="2">
    <location>
        <begin position="379"/>
        <end position="433"/>
    </location>
</feature>
<organism evidence="3 4">
    <name type="scientific">Oryza rufipogon</name>
    <name type="common">Brownbeard rice</name>
    <name type="synonym">Asian wild rice</name>
    <dbReference type="NCBI Taxonomy" id="4529"/>
    <lineage>
        <taxon>Eukaryota</taxon>
        <taxon>Viridiplantae</taxon>
        <taxon>Streptophyta</taxon>
        <taxon>Embryophyta</taxon>
        <taxon>Tracheophyta</taxon>
        <taxon>Spermatophyta</taxon>
        <taxon>Magnoliopsida</taxon>
        <taxon>Liliopsida</taxon>
        <taxon>Poales</taxon>
        <taxon>Poaceae</taxon>
        <taxon>BOP clade</taxon>
        <taxon>Oryzoideae</taxon>
        <taxon>Oryzeae</taxon>
        <taxon>Oryzinae</taxon>
        <taxon>Oryza</taxon>
    </lineage>
</organism>
<dbReference type="EnsemblPlants" id="ORUFI11G06180.1">
    <property type="protein sequence ID" value="ORUFI11G06180.1"/>
    <property type="gene ID" value="ORUFI11G06180"/>
</dbReference>
<reference evidence="4" key="1">
    <citation type="submission" date="2013-06" db="EMBL/GenBank/DDBJ databases">
        <authorList>
            <person name="Zhao Q."/>
        </authorList>
    </citation>
    <scope>NUCLEOTIDE SEQUENCE</scope>
    <source>
        <strain evidence="4">cv. W1943</strain>
    </source>
</reference>
<dbReference type="Gramene" id="ORUFI11G06180.1">
    <property type="protein sequence ID" value="ORUFI11G06180.1"/>
    <property type="gene ID" value="ORUFI11G06180"/>
</dbReference>
<dbReference type="PANTHER" id="PTHR34223:SF80">
    <property type="entry name" value="OS11G0205900 PROTEIN"/>
    <property type="match status" value="1"/>
</dbReference>
<proteinExistence type="predicted"/>